<comment type="caution">
    <text evidence="2">The sequence shown here is derived from an EMBL/GenBank/DDBJ whole genome shotgun (WGS) entry which is preliminary data.</text>
</comment>
<accession>A0ABV5G422</accession>
<name>A0ABV5G422_9MICC</name>
<feature type="compositionally biased region" description="Gly residues" evidence="1">
    <location>
        <begin position="32"/>
        <end position="42"/>
    </location>
</feature>
<feature type="compositionally biased region" description="Low complexity" evidence="1">
    <location>
        <begin position="113"/>
        <end position="131"/>
    </location>
</feature>
<keyword evidence="3" id="KW-1185">Reference proteome</keyword>
<protein>
    <submittedName>
        <fullName evidence="2">Uncharacterized protein</fullName>
    </submittedName>
</protein>
<dbReference type="EMBL" id="JBHMFI010000001">
    <property type="protein sequence ID" value="MFB9073667.1"/>
    <property type="molecule type" value="Genomic_DNA"/>
</dbReference>
<feature type="region of interest" description="Disordered" evidence="1">
    <location>
        <begin position="112"/>
        <end position="197"/>
    </location>
</feature>
<evidence type="ECO:0000256" key="1">
    <source>
        <dbReference type="SAM" id="MobiDB-lite"/>
    </source>
</evidence>
<organism evidence="2 3">
    <name type="scientific">Citricoccus parietis</name>
    <dbReference type="NCBI Taxonomy" id="592307"/>
    <lineage>
        <taxon>Bacteria</taxon>
        <taxon>Bacillati</taxon>
        <taxon>Actinomycetota</taxon>
        <taxon>Actinomycetes</taxon>
        <taxon>Micrococcales</taxon>
        <taxon>Micrococcaceae</taxon>
        <taxon>Citricoccus</taxon>
    </lineage>
</organism>
<gene>
    <name evidence="2" type="ORF">ACFFX0_21675</name>
</gene>
<feature type="compositionally biased region" description="Basic and acidic residues" evidence="1">
    <location>
        <begin position="140"/>
        <end position="170"/>
    </location>
</feature>
<evidence type="ECO:0000313" key="2">
    <source>
        <dbReference type="EMBL" id="MFB9073667.1"/>
    </source>
</evidence>
<feature type="compositionally biased region" description="Basic and acidic residues" evidence="1">
    <location>
        <begin position="62"/>
        <end position="91"/>
    </location>
</feature>
<sequence>MLRNRRWSRRGRGCARRTDQWKACAPCYSPSPGGGSDGGRGCFGADDLHQRLGHGAAQGHQDGGREADDGNEHGHQATDPGEQHRQAVEHADQCVADHMDPLVGLVAEEPVHQQAQGQADDQAGQTDGGQQRSQGAIGLQRRDEVQHQHDGGHEQVRRQPGHEEAVERHLQAWAGSGGGPLAAARLDRNGGGHGRAPVVAVAEGPCQSTGGGVRPLRRRRCRPSACGPCARCP</sequence>
<feature type="region of interest" description="Disordered" evidence="1">
    <location>
        <begin position="25"/>
        <end position="91"/>
    </location>
</feature>
<reference evidence="2 3" key="1">
    <citation type="submission" date="2024-09" db="EMBL/GenBank/DDBJ databases">
        <authorList>
            <person name="Sun Q."/>
            <person name="Mori K."/>
        </authorList>
    </citation>
    <scope>NUCLEOTIDE SEQUENCE [LARGE SCALE GENOMIC DNA]</scope>
    <source>
        <strain evidence="2 3">CCM 7609</strain>
    </source>
</reference>
<evidence type="ECO:0000313" key="3">
    <source>
        <dbReference type="Proteomes" id="UP001589575"/>
    </source>
</evidence>
<proteinExistence type="predicted"/>
<dbReference type="Proteomes" id="UP001589575">
    <property type="component" value="Unassembled WGS sequence"/>
</dbReference>